<sequence>MEIAYDYTRFLKERKEDNTTIFREVNIIDLGLNGAGGSYIGSSGSDRSYIFISSVKSSQGFAAANTDAGCWSIIVGAYKVQDSGCLVTYHITFTKKNADF</sequence>
<gene>
    <name evidence="1" type="ORF">Ana3638_02300</name>
</gene>
<keyword evidence="2" id="KW-1185">Reference proteome</keyword>
<dbReference type="KEGG" id="anr:Ana3638_02300"/>
<protein>
    <submittedName>
        <fullName evidence="1">Uncharacterized protein</fullName>
    </submittedName>
</protein>
<organism evidence="1 2">
    <name type="scientific">Anaerocolumna sedimenticola</name>
    <dbReference type="NCBI Taxonomy" id="2696063"/>
    <lineage>
        <taxon>Bacteria</taxon>
        <taxon>Bacillati</taxon>
        <taxon>Bacillota</taxon>
        <taxon>Clostridia</taxon>
        <taxon>Lachnospirales</taxon>
        <taxon>Lachnospiraceae</taxon>
        <taxon>Anaerocolumna</taxon>
    </lineage>
</organism>
<dbReference type="RefSeq" id="WP_161836612.1">
    <property type="nucleotide sequence ID" value="NZ_CP048000.1"/>
</dbReference>
<dbReference type="EMBL" id="CP048000">
    <property type="protein sequence ID" value="QHQ59776.1"/>
    <property type="molecule type" value="Genomic_DNA"/>
</dbReference>
<reference evidence="1 2" key="1">
    <citation type="submission" date="2020-01" db="EMBL/GenBank/DDBJ databases">
        <title>Genome analysis of Anaerocolumna sp. CBA3638.</title>
        <authorList>
            <person name="Kim J."/>
            <person name="Roh S.W."/>
        </authorList>
    </citation>
    <scope>NUCLEOTIDE SEQUENCE [LARGE SCALE GENOMIC DNA]</scope>
    <source>
        <strain evidence="1 2">CBA3638</strain>
    </source>
</reference>
<dbReference type="AlphaFoldDB" id="A0A6P1TIM6"/>
<evidence type="ECO:0000313" key="1">
    <source>
        <dbReference type="EMBL" id="QHQ59776.1"/>
    </source>
</evidence>
<name>A0A6P1TIM6_9FIRM</name>
<proteinExistence type="predicted"/>
<accession>A0A6P1TIM6</accession>
<dbReference type="Proteomes" id="UP000464314">
    <property type="component" value="Chromosome"/>
</dbReference>
<evidence type="ECO:0000313" key="2">
    <source>
        <dbReference type="Proteomes" id="UP000464314"/>
    </source>
</evidence>